<feature type="region of interest" description="Disordered" evidence="3">
    <location>
        <begin position="1"/>
        <end position="40"/>
    </location>
</feature>
<name>A0A0K8S553_LYGHE</name>
<reference evidence="5" key="1">
    <citation type="submission" date="2014-09" db="EMBL/GenBank/DDBJ databases">
        <authorList>
            <person name="Magalhaes I.L.F."/>
            <person name="Oliveira U."/>
            <person name="Santos F.R."/>
            <person name="Vidigal T.H.D.A."/>
            <person name="Brescovit A.D."/>
            <person name="Santos A.J."/>
        </authorList>
    </citation>
    <scope>NUCLEOTIDE SEQUENCE</scope>
</reference>
<evidence type="ECO:0000256" key="2">
    <source>
        <dbReference type="SAM" id="Coils"/>
    </source>
</evidence>
<feature type="coiled-coil region" evidence="2">
    <location>
        <begin position="75"/>
        <end position="163"/>
    </location>
</feature>
<sequence>MFNSMKNQFREKTGKDLPKFTPQKGGLSRQSRQGSESSVCSLVLDPQQPSVSPSMAQDLHQLKLPDGKILTNKDVNLLTKKEDEWRQRLEKKETEWQKKMEKREAEILSEWTTKEEAWRKNEQTLTEDLLKQTNELRDALKTAEEFKRKVAQYQEERDTLEGFQTQEISKIKHLLLAKEKECSEVAANLKEMSTMVDSLKVEVSRLRPFEEQVSNFQDDLEMLRHTSEKERWNLSSKLAQSEEQVRHLTDRVAVLTRRSESDAGLAAALPADDRVQALLGERALLERRLEEAHVHLTDIKASWSAQIASLETQVGRLSRQAGEEGAERRLAEAKVAELEAKLEEEMKERERLNGRVVKLSEECATLSNDLKAANSQVAMKDGDVSELSKKIHDLEATCEMLRNKKKDLQLKCDAEMDRVRELEDEIEQINNNVIGVLSEDKLRLENELRIEKEKWKAVDDELARERSAKDEALLRNAQISQEVNIAQQSLRQQQTEVDDLVKKSASLEIQIKDKDEELAKALENDMTEKEELKVQIEQLQEELNLKKAEEEVEKGLRAKIADLEEQTAEKNKSIRVLQQKLSDMKKTLQRELKTADNGAAELITNHTNHHVNNVSIVKQNSNPDPEVNHLYMKNVIMKFLTSREYEVALQLTKAVATLLKLSHEEESLFKDTVAWRMSWFRTKPRPEDYVHS</sequence>
<feature type="compositionally biased region" description="Basic and acidic residues" evidence="3">
    <location>
        <begin position="8"/>
        <end position="18"/>
    </location>
</feature>
<evidence type="ECO:0000256" key="1">
    <source>
        <dbReference type="ARBA" id="ARBA00023054"/>
    </source>
</evidence>
<dbReference type="EMBL" id="GBRD01017420">
    <property type="protein sequence ID" value="JAG48407.1"/>
    <property type="molecule type" value="Transcribed_RNA"/>
</dbReference>
<evidence type="ECO:0000259" key="4">
    <source>
        <dbReference type="PROSITE" id="PS50913"/>
    </source>
</evidence>
<dbReference type="Gene3D" id="1.20.5.170">
    <property type="match status" value="1"/>
</dbReference>
<feature type="domain" description="GRIP" evidence="4">
    <location>
        <begin position="622"/>
        <end position="672"/>
    </location>
</feature>
<dbReference type="Pfam" id="PF01465">
    <property type="entry name" value="GRIP"/>
    <property type="match status" value="1"/>
</dbReference>
<dbReference type="SMART" id="SM00755">
    <property type="entry name" value="Grip"/>
    <property type="match status" value="1"/>
</dbReference>
<protein>
    <recommendedName>
        <fullName evidence="4">GRIP domain-containing protein</fullName>
    </recommendedName>
</protein>
<dbReference type="InterPro" id="IPR051952">
    <property type="entry name" value="Golgi-autophagy_related"/>
</dbReference>
<feature type="coiled-coil region" evidence="2">
    <location>
        <begin position="328"/>
        <end position="594"/>
    </location>
</feature>
<feature type="compositionally biased region" description="Polar residues" evidence="3">
    <location>
        <begin position="28"/>
        <end position="40"/>
    </location>
</feature>
<evidence type="ECO:0000256" key="3">
    <source>
        <dbReference type="SAM" id="MobiDB-lite"/>
    </source>
</evidence>
<keyword evidence="1 2" id="KW-0175">Coiled coil</keyword>
<accession>A0A0K8S553</accession>
<dbReference type="PANTHER" id="PTHR23157">
    <property type="entry name" value="GRIP AND COILED-COIL DOMAIN-CONTAINING PROTEIN 1"/>
    <property type="match status" value="1"/>
</dbReference>
<dbReference type="PANTHER" id="PTHR23157:SF24">
    <property type="entry name" value="GOLGIN SUBFAMILY A MEMBER 1"/>
    <property type="match status" value="1"/>
</dbReference>
<evidence type="ECO:0000313" key="5">
    <source>
        <dbReference type="EMBL" id="JAG48407.1"/>
    </source>
</evidence>
<proteinExistence type="predicted"/>
<dbReference type="GO" id="GO:0005794">
    <property type="term" value="C:Golgi apparatus"/>
    <property type="evidence" value="ECO:0007669"/>
    <property type="project" value="TreeGrafter"/>
</dbReference>
<dbReference type="InterPro" id="IPR000237">
    <property type="entry name" value="GRIP_dom"/>
</dbReference>
<organism evidence="5">
    <name type="scientific">Lygus hesperus</name>
    <name type="common">Western plant bug</name>
    <dbReference type="NCBI Taxonomy" id="30085"/>
    <lineage>
        <taxon>Eukaryota</taxon>
        <taxon>Metazoa</taxon>
        <taxon>Ecdysozoa</taxon>
        <taxon>Arthropoda</taxon>
        <taxon>Hexapoda</taxon>
        <taxon>Insecta</taxon>
        <taxon>Pterygota</taxon>
        <taxon>Neoptera</taxon>
        <taxon>Paraneoptera</taxon>
        <taxon>Hemiptera</taxon>
        <taxon>Heteroptera</taxon>
        <taxon>Panheteroptera</taxon>
        <taxon>Cimicomorpha</taxon>
        <taxon>Miridae</taxon>
        <taxon>Mirini</taxon>
        <taxon>Lygus</taxon>
    </lineage>
</organism>
<dbReference type="AlphaFoldDB" id="A0A0K8S553"/>
<dbReference type="PROSITE" id="PS50913">
    <property type="entry name" value="GRIP"/>
    <property type="match status" value="1"/>
</dbReference>